<comment type="subcellular location">
    <subcellularLocation>
        <location evidence="1">Cell membrane</location>
        <topology evidence="1">Multi-pass membrane protein</topology>
    </subcellularLocation>
</comment>
<gene>
    <name evidence="16" type="ORF">SAMN05421753_10723</name>
</gene>
<dbReference type="GO" id="GO:0055091">
    <property type="term" value="P:phospholipid homeostasis"/>
    <property type="evidence" value="ECO:0007669"/>
    <property type="project" value="TreeGrafter"/>
</dbReference>
<proteinExistence type="inferred from homology"/>
<reference evidence="17" key="1">
    <citation type="submission" date="2016-10" db="EMBL/GenBank/DDBJ databases">
        <authorList>
            <person name="Varghese N."/>
            <person name="Submissions S."/>
        </authorList>
    </citation>
    <scope>NUCLEOTIDE SEQUENCE [LARGE SCALE GENOMIC DNA]</scope>
    <source>
        <strain evidence="17">DSM 26348</strain>
    </source>
</reference>
<sequence length="851" mass="93498">MSKSDIRISGHVVAGLKALIAIAICAGAIFLIHREVRTFRWHDVRASLAAIPHTAILASALLTALNYAILTGYDLIAVRALGHPLPFARVALASFTGFVAANNFGALFGGTPVRARLYSAWGFSAGETAHLIILVGSTFWLGLFALSGAVFLLTPFPIPAALNLPFHSVRPLGAVLALLAVTAVVISYVRRQPVRIAGYEFTLPAPGTLGLQFLVATADFLVAASCLYVLLPSSITMSFPQFLGVFLLATVAVVLTNVPGGVGVFEAVIITFSGSATQHDVLASLLVFRVIYYLCPLAVAMVLLMVHEVRPHLTMLQRVSATVSDALGSLVPRFLALGTMIIGAILLFSGATPPISGRLELVEMMLPLSAVEASHFLASLAGGGLLLLGRGLMRRLDGAWWGAVLLLGAASLFSLAKGLDYEEAFGSTLLLLMLVASRKEFYRHGSILHPSWTSSWIAAVTIVVVCSVWLAMFAHQHVEYSHELWWKFAFDADAPRALRAEVAVMVMLLAFAGFKLFSAAYGEHEHTATPEELELAAKIISASPRTAANLALLGDKALLFNEEKTAFLMYGVQSRSWTVMGDPVGPVEDWSELMWEFREHCDKYDAWPVFYQVAPESIPKYVDQGFVLLKLGEEARVDVTKFTMDGKHRQSLRTTCNKLRKDGCEFSVISAEQVREVLPRLRVISDKWLEDKQGSEKGFSLGFYDEAYLARFPCAIVRFQGEIVAFANLWLGAGKEEYSIDLMRHLDTPKRMMDFLFVELIAWGKQEGYRWFNMGMAPLSGIESHELSPAWNKMAALLFKHGDRFYSFEGLREYKNKFDPVWTPRYLAAPGGLALPRILADVTRLIARTRD</sequence>
<keyword evidence="11" id="KW-0046">Antibiotic resistance</keyword>
<organism evidence="16 17">
    <name type="scientific">Planctomicrobium piriforme</name>
    <dbReference type="NCBI Taxonomy" id="1576369"/>
    <lineage>
        <taxon>Bacteria</taxon>
        <taxon>Pseudomonadati</taxon>
        <taxon>Planctomycetota</taxon>
        <taxon>Planctomycetia</taxon>
        <taxon>Planctomycetales</taxon>
        <taxon>Planctomycetaceae</taxon>
        <taxon>Planctomicrobium</taxon>
    </lineage>
</organism>
<keyword evidence="8 14" id="KW-1133">Transmembrane helix</keyword>
<dbReference type="PANTHER" id="PTHR34697:SF2">
    <property type="entry name" value="PHOSPHATIDYLGLYCEROL LYSYLTRANSFERASE"/>
    <property type="match status" value="1"/>
</dbReference>
<dbReference type="GO" id="GO:0046677">
    <property type="term" value="P:response to antibiotic"/>
    <property type="evidence" value="ECO:0007669"/>
    <property type="project" value="UniProtKB-KW"/>
</dbReference>
<feature type="transmembrane region" description="Helical" evidence="14">
    <location>
        <begin position="498"/>
        <end position="517"/>
    </location>
</feature>
<evidence type="ECO:0000256" key="1">
    <source>
        <dbReference type="ARBA" id="ARBA00004651"/>
    </source>
</evidence>
<keyword evidence="10 14" id="KW-0472">Membrane</keyword>
<evidence type="ECO:0000256" key="7">
    <source>
        <dbReference type="ARBA" id="ARBA00022692"/>
    </source>
</evidence>
<dbReference type="PANTHER" id="PTHR34697">
    <property type="entry name" value="PHOSPHATIDYLGLYCEROL LYSYLTRANSFERASE"/>
    <property type="match status" value="1"/>
</dbReference>
<dbReference type="Proteomes" id="UP000199518">
    <property type="component" value="Unassembled WGS sequence"/>
</dbReference>
<evidence type="ECO:0000256" key="3">
    <source>
        <dbReference type="ARBA" id="ARBA00012014"/>
    </source>
</evidence>
<evidence type="ECO:0000259" key="15">
    <source>
        <dbReference type="Pfam" id="PF09924"/>
    </source>
</evidence>
<feature type="transmembrane region" description="Helical" evidence="14">
    <location>
        <begin position="364"/>
        <end position="388"/>
    </location>
</feature>
<evidence type="ECO:0000256" key="13">
    <source>
        <dbReference type="ARBA" id="ARBA00047540"/>
    </source>
</evidence>
<feature type="transmembrane region" description="Helical" evidence="14">
    <location>
        <begin position="90"/>
        <end position="109"/>
    </location>
</feature>
<feature type="transmembrane region" description="Helical" evidence="14">
    <location>
        <begin position="330"/>
        <end position="352"/>
    </location>
</feature>
<evidence type="ECO:0000256" key="12">
    <source>
        <dbReference type="ARBA" id="ARBA00031899"/>
    </source>
</evidence>
<evidence type="ECO:0000313" key="16">
    <source>
        <dbReference type="EMBL" id="SFI23650.1"/>
    </source>
</evidence>
<feature type="transmembrane region" description="Helical" evidence="14">
    <location>
        <begin position="129"/>
        <end position="156"/>
    </location>
</feature>
<keyword evidence="9" id="KW-0443">Lipid metabolism</keyword>
<dbReference type="InterPro" id="IPR051211">
    <property type="entry name" value="PG_lysyltransferase"/>
</dbReference>
<evidence type="ECO:0000256" key="4">
    <source>
        <dbReference type="ARBA" id="ARBA00021546"/>
    </source>
</evidence>
<comment type="similarity">
    <text evidence="2">Belongs to the LPG synthase family.</text>
</comment>
<feature type="transmembrane region" description="Helical" evidence="14">
    <location>
        <begin position="168"/>
        <end position="189"/>
    </location>
</feature>
<keyword evidence="7 14" id="KW-0812">Transmembrane</keyword>
<dbReference type="Pfam" id="PF03706">
    <property type="entry name" value="LPG_synthase_TM"/>
    <property type="match status" value="1"/>
</dbReference>
<feature type="transmembrane region" description="Helical" evidence="14">
    <location>
        <begin position="53"/>
        <end position="78"/>
    </location>
</feature>
<dbReference type="GO" id="GO:0047637">
    <property type="term" value="F:phosphatidylglycerol alanyltransferase activity"/>
    <property type="evidence" value="ECO:0007669"/>
    <property type="project" value="TreeGrafter"/>
</dbReference>
<feature type="transmembrane region" description="Helical" evidence="14">
    <location>
        <begin position="290"/>
        <end position="309"/>
    </location>
</feature>
<dbReference type="AlphaFoldDB" id="A0A1I3GJG9"/>
<dbReference type="NCBIfam" id="NF033480">
    <property type="entry name" value="bifunc_MprF"/>
    <property type="match status" value="1"/>
</dbReference>
<feature type="transmembrane region" description="Helical" evidence="14">
    <location>
        <begin position="400"/>
        <end position="418"/>
    </location>
</feature>
<dbReference type="GO" id="GO:0006629">
    <property type="term" value="P:lipid metabolic process"/>
    <property type="evidence" value="ECO:0007669"/>
    <property type="project" value="UniProtKB-KW"/>
</dbReference>
<evidence type="ECO:0000256" key="10">
    <source>
        <dbReference type="ARBA" id="ARBA00023136"/>
    </source>
</evidence>
<dbReference type="EC" id="2.3.2.3" evidence="3"/>
<keyword evidence="5" id="KW-1003">Cell membrane</keyword>
<dbReference type="InterPro" id="IPR016181">
    <property type="entry name" value="Acyl_CoA_acyltransferase"/>
</dbReference>
<feature type="transmembrane region" description="Helical" evidence="14">
    <location>
        <begin position="12"/>
        <end position="33"/>
    </location>
</feature>
<evidence type="ECO:0000256" key="14">
    <source>
        <dbReference type="SAM" id="Phobius"/>
    </source>
</evidence>
<feature type="transmembrane region" description="Helical" evidence="14">
    <location>
        <begin position="209"/>
        <end position="231"/>
    </location>
</feature>
<evidence type="ECO:0000256" key="8">
    <source>
        <dbReference type="ARBA" id="ARBA00022989"/>
    </source>
</evidence>
<dbReference type="STRING" id="1576369.SAMN05421753_10723"/>
<dbReference type="RefSeq" id="WP_245764572.1">
    <property type="nucleotide sequence ID" value="NZ_FOQD01000007.1"/>
</dbReference>
<dbReference type="GO" id="GO:0005886">
    <property type="term" value="C:plasma membrane"/>
    <property type="evidence" value="ECO:0007669"/>
    <property type="project" value="UniProtKB-SubCell"/>
</dbReference>
<evidence type="ECO:0000313" key="17">
    <source>
        <dbReference type="Proteomes" id="UP000199518"/>
    </source>
</evidence>
<evidence type="ECO:0000256" key="9">
    <source>
        <dbReference type="ARBA" id="ARBA00023098"/>
    </source>
</evidence>
<feature type="transmembrane region" description="Helical" evidence="14">
    <location>
        <begin position="243"/>
        <end position="270"/>
    </location>
</feature>
<dbReference type="InterPro" id="IPR022791">
    <property type="entry name" value="L-PG_synthase/AglD"/>
</dbReference>
<evidence type="ECO:0000256" key="6">
    <source>
        <dbReference type="ARBA" id="ARBA00022679"/>
    </source>
</evidence>
<feature type="transmembrane region" description="Helical" evidence="14">
    <location>
        <begin position="454"/>
        <end position="478"/>
    </location>
</feature>
<accession>A0A1I3GJG9</accession>
<name>A0A1I3GJG9_9PLAN</name>
<dbReference type="InterPro" id="IPR024320">
    <property type="entry name" value="LPG_synthase_C"/>
</dbReference>
<dbReference type="EMBL" id="FOQD01000007">
    <property type="protein sequence ID" value="SFI23650.1"/>
    <property type="molecule type" value="Genomic_DNA"/>
</dbReference>
<evidence type="ECO:0000256" key="11">
    <source>
        <dbReference type="ARBA" id="ARBA00023251"/>
    </source>
</evidence>
<dbReference type="SUPFAM" id="SSF55729">
    <property type="entry name" value="Acyl-CoA N-acyltransferases (Nat)"/>
    <property type="match status" value="1"/>
</dbReference>
<dbReference type="GO" id="GO:0050071">
    <property type="term" value="F:phosphatidylglycerol lysyltransferase activity"/>
    <property type="evidence" value="ECO:0007669"/>
    <property type="project" value="UniProtKB-EC"/>
</dbReference>
<protein>
    <recommendedName>
        <fullName evidence="4">Phosphatidylglycerol lysyltransferase</fullName>
        <ecNumber evidence="3">2.3.2.3</ecNumber>
    </recommendedName>
    <alternativeName>
        <fullName evidence="12">Lysylphosphatidylglycerol synthase</fullName>
    </alternativeName>
</protein>
<dbReference type="Pfam" id="PF09924">
    <property type="entry name" value="LPG_synthase_C"/>
    <property type="match status" value="1"/>
</dbReference>
<comment type="catalytic activity">
    <reaction evidence="13">
        <text>L-lysyl-tRNA(Lys) + a 1,2-diacyl-sn-glycero-3-phospho-(1'-sn-glycerol) = a 1,2-diacyl-sn-glycero-3-phospho-1'-(3'-O-L-lysyl)-sn-glycerol + tRNA(Lys)</text>
        <dbReference type="Rhea" id="RHEA:10668"/>
        <dbReference type="Rhea" id="RHEA-COMP:9696"/>
        <dbReference type="Rhea" id="RHEA-COMP:9697"/>
        <dbReference type="ChEBI" id="CHEBI:64716"/>
        <dbReference type="ChEBI" id="CHEBI:75792"/>
        <dbReference type="ChEBI" id="CHEBI:78442"/>
        <dbReference type="ChEBI" id="CHEBI:78529"/>
        <dbReference type="EC" id="2.3.2.3"/>
    </reaction>
</comment>
<keyword evidence="17" id="KW-1185">Reference proteome</keyword>
<evidence type="ECO:0000256" key="5">
    <source>
        <dbReference type="ARBA" id="ARBA00022475"/>
    </source>
</evidence>
<keyword evidence="6 16" id="KW-0808">Transferase</keyword>
<feature type="domain" description="Phosphatidylglycerol lysyltransferase C-terminal" evidence="15">
    <location>
        <begin position="544"/>
        <end position="828"/>
    </location>
</feature>
<evidence type="ECO:0000256" key="2">
    <source>
        <dbReference type="ARBA" id="ARBA00008627"/>
    </source>
</evidence>